<dbReference type="InterPro" id="IPR036390">
    <property type="entry name" value="WH_DNA-bd_sf"/>
</dbReference>
<accession>A0A180G962</accession>
<dbReference type="STRING" id="630390.A0A180G962"/>
<dbReference type="GO" id="GO:0043328">
    <property type="term" value="P:protein transport to vacuole involved in ubiquitin-dependent protein catabolic process via the multivesicular body sorting pathway"/>
    <property type="evidence" value="ECO:0007669"/>
    <property type="project" value="TreeGrafter"/>
</dbReference>
<keyword evidence="2" id="KW-0813">Transport</keyword>
<dbReference type="EMBL" id="ADAS02000143">
    <property type="protein sequence ID" value="OAV89028.1"/>
    <property type="molecule type" value="Genomic_DNA"/>
</dbReference>
<dbReference type="OrthoDB" id="245150at2759"/>
<dbReference type="SUPFAM" id="SSF46785">
    <property type="entry name" value="Winged helix' DNA-binding domain"/>
    <property type="match status" value="2"/>
</dbReference>
<evidence type="ECO:0000256" key="3">
    <source>
        <dbReference type="ARBA" id="ARBA00022927"/>
    </source>
</evidence>
<keyword evidence="3" id="KW-0653">Protein transport</keyword>
<dbReference type="PANTHER" id="PTHR13149:SF0">
    <property type="entry name" value="VACUOLAR PROTEIN-SORTING-ASSOCIATED PROTEIN 25"/>
    <property type="match status" value="1"/>
</dbReference>
<dbReference type="Pfam" id="PF05871">
    <property type="entry name" value="ESCRT-II"/>
    <property type="match status" value="1"/>
</dbReference>
<evidence type="ECO:0000313" key="6">
    <source>
        <dbReference type="EnsemblFungi" id="PTTG_08267-t43_1-p1"/>
    </source>
</evidence>
<dbReference type="InterPro" id="IPR014041">
    <property type="entry name" value="ESCRT-II_cplx_Vps25-sub_N"/>
</dbReference>
<organism evidence="5">
    <name type="scientific">Puccinia triticina (isolate 1-1 / race 1 (BBBD))</name>
    <name type="common">Brown leaf rust fungus</name>
    <dbReference type="NCBI Taxonomy" id="630390"/>
    <lineage>
        <taxon>Eukaryota</taxon>
        <taxon>Fungi</taxon>
        <taxon>Dikarya</taxon>
        <taxon>Basidiomycota</taxon>
        <taxon>Pucciniomycotina</taxon>
        <taxon>Pucciniomycetes</taxon>
        <taxon>Pucciniales</taxon>
        <taxon>Pucciniaceae</taxon>
        <taxon>Puccinia</taxon>
    </lineage>
</organism>
<evidence type="ECO:0000256" key="2">
    <source>
        <dbReference type="ARBA" id="ARBA00022448"/>
    </source>
</evidence>
<reference evidence="5" key="2">
    <citation type="submission" date="2016-05" db="EMBL/GenBank/DDBJ databases">
        <title>Comparative analysis highlights variable genome content of wheat rusts and divergence of the mating loci.</title>
        <authorList>
            <person name="Cuomo C.A."/>
            <person name="Bakkeren G."/>
            <person name="Szabo L."/>
            <person name="Khalil H."/>
            <person name="Joly D."/>
            <person name="Goldberg J."/>
            <person name="Young S."/>
            <person name="Zeng Q."/>
            <person name="Fellers J."/>
        </authorList>
    </citation>
    <scope>NUCLEOTIDE SEQUENCE [LARGE SCALE GENOMIC DNA]</scope>
    <source>
        <strain evidence="5">1-1 BBBD Race 1</strain>
    </source>
</reference>
<reference evidence="6" key="4">
    <citation type="submission" date="2025-05" db="UniProtKB">
        <authorList>
            <consortium name="EnsemblFungi"/>
        </authorList>
    </citation>
    <scope>IDENTIFICATION</scope>
    <source>
        <strain evidence="6">isolate 1-1 / race 1 (BBBD)</strain>
    </source>
</reference>
<dbReference type="GO" id="GO:0042803">
    <property type="term" value="F:protein homodimerization activity"/>
    <property type="evidence" value="ECO:0007669"/>
    <property type="project" value="TreeGrafter"/>
</dbReference>
<keyword evidence="7" id="KW-1185">Reference proteome</keyword>
<evidence type="ECO:0000313" key="5">
    <source>
        <dbReference type="EMBL" id="OAV89028.1"/>
    </source>
</evidence>
<dbReference type="InterPro" id="IPR036388">
    <property type="entry name" value="WH-like_DNA-bd_sf"/>
</dbReference>
<dbReference type="PANTHER" id="PTHR13149">
    <property type="entry name" value="VACUOLAR PROTEIN SORTING-ASSOCIATED PROTEIN VPS25"/>
    <property type="match status" value="1"/>
</dbReference>
<evidence type="ECO:0000256" key="4">
    <source>
        <dbReference type="ARBA" id="ARBA00030094"/>
    </source>
</evidence>
<protein>
    <recommendedName>
        <fullName evidence="4">ESCRT-II complex subunit VPS25</fullName>
    </recommendedName>
</protein>
<sequence>MNDTYHPAGKRPTTASTSKIQLANLTTKTGFKFPSIFSFPPFFTKQPNQQTWAHQASLWQQIILSYCKYHRVFKLDISGASTVFLEESEMFSNPLISRRLNSEAILSVLEIMVQSGTAEYYPTRPSNPTKLNQGMSTPMATKTYILIHYDSPTTWADRIYEYISSNGLTNSVMTLHELTSPDHQPSDQPLVGLDPIILRKALGILVKGGKAKLFKGSIDGVAGDGDGVKFF</sequence>
<evidence type="ECO:0000256" key="1">
    <source>
        <dbReference type="ARBA" id="ARBA00009674"/>
    </source>
</evidence>
<dbReference type="FunFam" id="1.10.10.10:FF:000141">
    <property type="entry name" value="vacuolar protein-sorting-associated protein 25"/>
    <property type="match status" value="1"/>
</dbReference>
<dbReference type="GO" id="GO:0005198">
    <property type="term" value="F:structural molecule activity"/>
    <property type="evidence" value="ECO:0007669"/>
    <property type="project" value="TreeGrafter"/>
</dbReference>
<reference evidence="6 7" key="3">
    <citation type="journal article" date="2017" name="G3 (Bethesda)">
        <title>Comparative analysis highlights variable genome content of wheat rusts and divergence of the mating loci.</title>
        <authorList>
            <person name="Cuomo C.A."/>
            <person name="Bakkeren G."/>
            <person name="Khalil H.B."/>
            <person name="Panwar V."/>
            <person name="Joly D."/>
            <person name="Linning R."/>
            <person name="Sakthikumar S."/>
            <person name="Song X."/>
            <person name="Adiconis X."/>
            <person name="Fan L."/>
            <person name="Goldberg J.M."/>
            <person name="Levin J.Z."/>
            <person name="Young S."/>
            <person name="Zeng Q."/>
            <person name="Anikster Y."/>
            <person name="Bruce M."/>
            <person name="Wang M."/>
            <person name="Yin C."/>
            <person name="McCallum B."/>
            <person name="Szabo L.J."/>
            <person name="Hulbert S."/>
            <person name="Chen X."/>
            <person name="Fellers J.P."/>
        </authorList>
    </citation>
    <scope>NUCLEOTIDE SEQUENCE</scope>
    <source>
        <strain evidence="6">isolate 1-1 / race 1 (BBBD)</strain>
        <strain evidence="7">Isolate 1-1 / race 1 (BBBD)</strain>
    </source>
</reference>
<comment type="similarity">
    <text evidence="1">Belongs to the VPS25 family.</text>
</comment>
<reference evidence="5" key="1">
    <citation type="submission" date="2009-11" db="EMBL/GenBank/DDBJ databases">
        <authorList>
            <consortium name="The Broad Institute Genome Sequencing Platform"/>
            <person name="Ward D."/>
            <person name="Feldgarden M."/>
            <person name="Earl A."/>
            <person name="Young S.K."/>
            <person name="Zeng Q."/>
            <person name="Koehrsen M."/>
            <person name="Alvarado L."/>
            <person name="Berlin A."/>
            <person name="Bochicchio J."/>
            <person name="Borenstein D."/>
            <person name="Chapman S.B."/>
            <person name="Chen Z."/>
            <person name="Engels R."/>
            <person name="Freedman E."/>
            <person name="Gellesch M."/>
            <person name="Goldberg J."/>
            <person name="Griggs A."/>
            <person name="Gujja S."/>
            <person name="Heilman E."/>
            <person name="Heiman D."/>
            <person name="Hepburn T."/>
            <person name="Howarth C."/>
            <person name="Jen D."/>
            <person name="Larson L."/>
            <person name="Lewis B."/>
            <person name="Mehta T."/>
            <person name="Park D."/>
            <person name="Pearson M."/>
            <person name="Roberts A."/>
            <person name="Saif S."/>
            <person name="Shea T."/>
            <person name="Shenoy N."/>
            <person name="Sisk P."/>
            <person name="Stolte C."/>
            <person name="Sykes S."/>
            <person name="Thomson T."/>
            <person name="Walk T."/>
            <person name="White J."/>
            <person name="Yandava C."/>
            <person name="Izard J."/>
            <person name="Baranova O.V."/>
            <person name="Blanton J.M."/>
            <person name="Tanner A.C."/>
            <person name="Dewhirst F.E."/>
            <person name="Haas B."/>
            <person name="Nusbaum C."/>
            <person name="Birren B."/>
        </authorList>
    </citation>
    <scope>NUCLEOTIDE SEQUENCE [LARGE SCALE GENOMIC DNA]</scope>
    <source>
        <strain evidence="5">1-1 BBBD Race 1</strain>
    </source>
</reference>
<dbReference type="EnsemblFungi" id="PTTG_08267-t43_1">
    <property type="protein sequence ID" value="PTTG_08267-t43_1-p1"/>
    <property type="gene ID" value="PTTG_08267"/>
</dbReference>
<dbReference type="Gene3D" id="1.10.10.10">
    <property type="entry name" value="Winged helix-like DNA-binding domain superfamily/Winged helix DNA-binding domain"/>
    <property type="match status" value="1"/>
</dbReference>
<dbReference type="AlphaFoldDB" id="A0A180G962"/>
<dbReference type="Gene3D" id="1.10.10.570">
    <property type="entry name" value="Winged helix' DNA-binding domain. Chain C. Domain 1"/>
    <property type="match status" value="1"/>
</dbReference>
<dbReference type="GO" id="GO:0000814">
    <property type="term" value="C:ESCRT II complex"/>
    <property type="evidence" value="ECO:0007669"/>
    <property type="project" value="InterPro"/>
</dbReference>
<dbReference type="InterPro" id="IPR008570">
    <property type="entry name" value="ESCRT-II_cplx_Vps25-sub"/>
</dbReference>
<dbReference type="FunFam" id="1.10.10.570:FF:000004">
    <property type="entry name" value="Unplaced genomic scaffold supercont1.6, whole genome shotgun sequence"/>
    <property type="match status" value="1"/>
</dbReference>
<name>A0A180G962_PUCT1</name>
<dbReference type="VEuPathDB" id="FungiDB:PTTG_08267"/>
<proteinExistence type="inferred from homology"/>
<dbReference type="GO" id="GO:0016236">
    <property type="term" value="P:macroautophagy"/>
    <property type="evidence" value="ECO:0007669"/>
    <property type="project" value="UniProtKB-ARBA"/>
</dbReference>
<gene>
    <name evidence="5" type="ORF">PTTG_08267</name>
</gene>
<evidence type="ECO:0000313" key="7">
    <source>
        <dbReference type="Proteomes" id="UP000005240"/>
    </source>
</evidence>
<dbReference type="Proteomes" id="UP000005240">
    <property type="component" value="Unassembled WGS sequence"/>
</dbReference>